<name>A0A8J6NIR8_9CHLR</name>
<dbReference type="Proteomes" id="UP000614469">
    <property type="component" value="Unassembled WGS sequence"/>
</dbReference>
<sequence>MINPIRTGINPRAIQLKPTNVDSSTQGFGSPLFAKHPLGQRASAISVDVHVHAITPPKDYLNNNGFHLLRMAAFLLL</sequence>
<dbReference type="AlphaFoldDB" id="A0A8J6NIR8"/>
<dbReference type="EMBL" id="JACNJN010000063">
    <property type="protein sequence ID" value="MBC8334397.1"/>
    <property type="molecule type" value="Genomic_DNA"/>
</dbReference>
<organism evidence="1 2">
    <name type="scientific">Candidatus Desulfolinea nitratireducens</name>
    <dbReference type="NCBI Taxonomy" id="2841698"/>
    <lineage>
        <taxon>Bacteria</taxon>
        <taxon>Bacillati</taxon>
        <taxon>Chloroflexota</taxon>
        <taxon>Anaerolineae</taxon>
        <taxon>Anaerolineales</taxon>
        <taxon>Anaerolineales incertae sedis</taxon>
        <taxon>Candidatus Desulfolinea</taxon>
    </lineage>
</organism>
<proteinExistence type="predicted"/>
<reference evidence="1 2" key="1">
    <citation type="submission" date="2020-08" db="EMBL/GenBank/DDBJ databases">
        <title>Bridging the membrane lipid divide: bacteria of the FCB group superphylum have the potential to synthesize archaeal ether lipids.</title>
        <authorList>
            <person name="Villanueva L."/>
            <person name="Von Meijenfeldt F.A.B."/>
            <person name="Westbye A.B."/>
            <person name="Yadav S."/>
            <person name="Hopmans E.C."/>
            <person name="Dutilh B.E."/>
            <person name="Sinninghe Damste J.S."/>
        </authorList>
    </citation>
    <scope>NUCLEOTIDE SEQUENCE [LARGE SCALE GENOMIC DNA]</scope>
    <source>
        <strain evidence="1">NIOZ-UU36</strain>
    </source>
</reference>
<protein>
    <submittedName>
        <fullName evidence="1">Uncharacterized protein</fullName>
    </submittedName>
</protein>
<accession>A0A8J6NIR8</accession>
<comment type="caution">
    <text evidence="1">The sequence shown here is derived from an EMBL/GenBank/DDBJ whole genome shotgun (WGS) entry which is preliminary data.</text>
</comment>
<evidence type="ECO:0000313" key="1">
    <source>
        <dbReference type="EMBL" id="MBC8334397.1"/>
    </source>
</evidence>
<evidence type="ECO:0000313" key="2">
    <source>
        <dbReference type="Proteomes" id="UP000614469"/>
    </source>
</evidence>
<gene>
    <name evidence="1" type="ORF">H8E29_03955</name>
</gene>